<dbReference type="Proteomes" id="UP000192505">
    <property type="component" value="Unassembled WGS sequence"/>
</dbReference>
<dbReference type="SUPFAM" id="SSF53822">
    <property type="entry name" value="Periplasmic binding protein-like I"/>
    <property type="match status" value="1"/>
</dbReference>
<dbReference type="EMBL" id="MTEI01000001">
    <property type="protein sequence ID" value="OQW89902.1"/>
    <property type="molecule type" value="Genomic_DNA"/>
</dbReference>
<dbReference type="Pfam" id="PF13458">
    <property type="entry name" value="Peripla_BP_6"/>
    <property type="match status" value="1"/>
</dbReference>
<dbReference type="PANTHER" id="PTHR30483:SF37">
    <property type="entry name" value="ABC TRANSPORTER SUBSTRATE-BINDING PROTEIN"/>
    <property type="match status" value="1"/>
</dbReference>
<feature type="domain" description="Leucine-binding protein" evidence="4">
    <location>
        <begin position="30"/>
        <end position="383"/>
    </location>
</feature>
<dbReference type="InterPro" id="IPR051010">
    <property type="entry name" value="BCAA_transport"/>
</dbReference>
<sequence>MFILAWRALKSLALALCLPLLAAAQPAPASIKIALIEGLSGPFANTGEAVFRNLLWATERVNATGGVKLSGAARAPLQLARFDSKGQTEEALTMLKAAVDQGARFITQGNSSAVAAALIDAVNKHNEREPTKRVILLNYSAVDPILTNDKCSFWHFRFDAHADMRMSALMSVIKDDVALKSVYLIGQDYSFGQAVAREARRQLTALRPDVHIVGDELHAIGRVKDFMPYMTKIKASGAQAVITGNWGNDLTLLVKAAKDVGFDGKFYTFYGNALGAPTAMGDAGIGKVLAVADWLPNVSTPQSEAFYQSFRQRFPKPEDDYVHMRMQLMVQALVQAVEAAGTTDSVAVATQMERANVTFYAQSGSMRASDHQFQQTLVVGVMERQGTPGVKFDVEGSGYGFRVIKTLAAADAQQPTTCRMQRP</sequence>
<dbReference type="AlphaFoldDB" id="A0A1W9KYT7"/>
<evidence type="ECO:0000256" key="1">
    <source>
        <dbReference type="ARBA" id="ARBA00010062"/>
    </source>
</evidence>
<protein>
    <submittedName>
        <fullName evidence="5">Branched-chain amino acid ABC transporter substrate-binding protein</fullName>
    </submittedName>
</protein>
<gene>
    <name evidence="5" type="ORF">BWK72_01285</name>
</gene>
<comment type="caution">
    <text evidence="5">The sequence shown here is derived from an EMBL/GenBank/DDBJ whole genome shotgun (WGS) entry which is preliminary data.</text>
</comment>
<evidence type="ECO:0000256" key="2">
    <source>
        <dbReference type="ARBA" id="ARBA00022729"/>
    </source>
</evidence>
<accession>A0A1W9KYT7</accession>
<organism evidence="5 6">
    <name type="scientific">Rhodoferax ferrireducens</name>
    <dbReference type="NCBI Taxonomy" id="192843"/>
    <lineage>
        <taxon>Bacteria</taxon>
        <taxon>Pseudomonadati</taxon>
        <taxon>Pseudomonadota</taxon>
        <taxon>Betaproteobacteria</taxon>
        <taxon>Burkholderiales</taxon>
        <taxon>Comamonadaceae</taxon>
        <taxon>Rhodoferax</taxon>
    </lineage>
</organism>
<evidence type="ECO:0000313" key="5">
    <source>
        <dbReference type="EMBL" id="OQW89902.1"/>
    </source>
</evidence>
<dbReference type="InterPro" id="IPR028082">
    <property type="entry name" value="Peripla_BP_I"/>
</dbReference>
<evidence type="ECO:0000259" key="4">
    <source>
        <dbReference type="Pfam" id="PF13458"/>
    </source>
</evidence>
<dbReference type="CDD" id="cd06329">
    <property type="entry name" value="PBP1_SBP-like"/>
    <property type="match status" value="1"/>
</dbReference>
<dbReference type="PANTHER" id="PTHR30483">
    <property type="entry name" value="LEUCINE-SPECIFIC-BINDING PROTEIN"/>
    <property type="match status" value="1"/>
</dbReference>
<name>A0A1W9KYT7_9BURK</name>
<comment type="similarity">
    <text evidence="1">Belongs to the leucine-binding protein family.</text>
</comment>
<dbReference type="Gene3D" id="3.40.50.2300">
    <property type="match status" value="2"/>
</dbReference>
<proteinExistence type="inferred from homology"/>
<keyword evidence="2 3" id="KW-0732">Signal</keyword>
<dbReference type="InterPro" id="IPR028081">
    <property type="entry name" value="Leu-bd"/>
</dbReference>
<feature type="signal peptide" evidence="3">
    <location>
        <begin position="1"/>
        <end position="29"/>
    </location>
</feature>
<reference evidence="5 6" key="1">
    <citation type="submission" date="2017-01" db="EMBL/GenBank/DDBJ databases">
        <title>Novel large sulfur bacteria in the metagenomes of groundwater-fed chemosynthetic microbial mats in the Lake Huron basin.</title>
        <authorList>
            <person name="Sharrar A.M."/>
            <person name="Flood B.E."/>
            <person name="Bailey J.V."/>
            <person name="Jones D.S."/>
            <person name="Biddanda B."/>
            <person name="Ruberg S.A."/>
            <person name="Marcus D.N."/>
            <person name="Dick G.J."/>
        </authorList>
    </citation>
    <scope>NUCLEOTIDE SEQUENCE [LARGE SCALE GENOMIC DNA]</scope>
    <source>
        <strain evidence="5">A7</strain>
    </source>
</reference>
<evidence type="ECO:0000313" key="6">
    <source>
        <dbReference type="Proteomes" id="UP000192505"/>
    </source>
</evidence>
<feature type="chain" id="PRO_5012913387" evidence="3">
    <location>
        <begin position="30"/>
        <end position="423"/>
    </location>
</feature>
<evidence type="ECO:0000256" key="3">
    <source>
        <dbReference type="SAM" id="SignalP"/>
    </source>
</evidence>